<organism evidence="2 3">
    <name type="scientific">Candidatus Iainarchaeum sp</name>
    <dbReference type="NCBI Taxonomy" id="3101447"/>
    <lineage>
        <taxon>Archaea</taxon>
        <taxon>Candidatus Iainarchaeota</taxon>
        <taxon>Candidatus Iainarchaeia</taxon>
        <taxon>Candidatus Iainarchaeales</taxon>
        <taxon>Candidatus Iainarchaeaceae</taxon>
        <taxon>Candidatus Iainarchaeum</taxon>
    </lineage>
</organism>
<gene>
    <name evidence="2" type="ORF">HY544_00590</name>
</gene>
<proteinExistence type="predicted"/>
<reference evidence="2" key="1">
    <citation type="submission" date="2020-07" db="EMBL/GenBank/DDBJ databases">
        <title>Huge and variable diversity of episymbiotic CPR bacteria and DPANN archaea in groundwater ecosystems.</title>
        <authorList>
            <person name="He C.Y."/>
            <person name="Keren R."/>
            <person name="Whittaker M."/>
            <person name="Farag I.F."/>
            <person name="Doudna J."/>
            <person name="Cate J.H.D."/>
            <person name="Banfield J.F."/>
        </authorList>
    </citation>
    <scope>NUCLEOTIDE SEQUENCE</scope>
    <source>
        <strain evidence="2">NC_groundwater_1296_Ag_S-0.2um_52_80</strain>
    </source>
</reference>
<dbReference type="EMBL" id="JACQPB010000005">
    <property type="protein sequence ID" value="MBI4209990.1"/>
    <property type="molecule type" value="Genomic_DNA"/>
</dbReference>
<evidence type="ECO:0000259" key="1">
    <source>
        <dbReference type="Pfam" id="PF00534"/>
    </source>
</evidence>
<dbReference type="InterPro" id="IPR001296">
    <property type="entry name" value="Glyco_trans_1"/>
</dbReference>
<comment type="caution">
    <text evidence="2">The sequence shown here is derived from an EMBL/GenBank/DDBJ whole genome shotgun (WGS) entry which is preliminary data.</text>
</comment>
<protein>
    <submittedName>
        <fullName evidence="2">Glycosyltransferase family 4 protein</fullName>
    </submittedName>
</protein>
<evidence type="ECO:0000313" key="3">
    <source>
        <dbReference type="Proteomes" id="UP000732298"/>
    </source>
</evidence>
<accession>A0A8T3YJY7</accession>
<dbReference type="PANTHER" id="PTHR45947">
    <property type="entry name" value="SULFOQUINOVOSYL TRANSFERASE SQD2"/>
    <property type="match status" value="1"/>
</dbReference>
<feature type="domain" description="Glycosyl transferase family 1" evidence="1">
    <location>
        <begin position="163"/>
        <end position="308"/>
    </location>
</feature>
<dbReference type="AlphaFoldDB" id="A0A8T3YJY7"/>
<dbReference type="PANTHER" id="PTHR45947:SF3">
    <property type="entry name" value="SULFOQUINOVOSYL TRANSFERASE SQD2"/>
    <property type="match status" value="1"/>
</dbReference>
<dbReference type="CDD" id="cd03801">
    <property type="entry name" value="GT4_PimA-like"/>
    <property type="match status" value="1"/>
</dbReference>
<dbReference type="InterPro" id="IPR050194">
    <property type="entry name" value="Glycosyltransferase_grp1"/>
</dbReference>
<dbReference type="Proteomes" id="UP000732298">
    <property type="component" value="Unassembled WGS sequence"/>
</dbReference>
<dbReference type="Pfam" id="PF00534">
    <property type="entry name" value="Glycos_transf_1"/>
    <property type="match status" value="1"/>
</dbReference>
<name>A0A8T3YJY7_9ARCH</name>
<evidence type="ECO:0000313" key="2">
    <source>
        <dbReference type="EMBL" id="MBI4209990.1"/>
    </source>
</evidence>
<dbReference type="GO" id="GO:0016757">
    <property type="term" value="F:glycosyltransferase activity"/>
    <property type="evidence" value="ECO:0007669"/>
    <property type="project" value="InterPro"/>
</dbReference>
<dbReference type="SUPFAM" id="SSF53756">
    <property type="entry name" value="UDP-Glycosyltransferase/glycogen phosphorylase"/>
    <property type="match status" value="1"/>
</dbReference>
<sequence>MPNHDPVKSPGHGLRPLVLYPFPPELDGISLQGLYLANGLSENGYETAQCNRKADLEKEFLYRSFRPNVAIGIGFWGDAPDIIKHPMEHGITPVPWLNADGWVANYHELLDSLPLVFVTSNWVKETYIRDGVRNPNILPAPIGIDTRLLKPIPKSDPRVLTMREMLGIRADEKMILTIGGDTTSKGFQEMLRALGKIGSEFPEWKYVGKSWENREPKYHYKAERQIAREFGFTKKIKYIDGPCSRETMNVLLAAADIYAAPSRIEGFGMIQVEAMAAGIPVLSVDAMGIKDTVVHNETGLLAKVGETIELEQEWAYKDMGFGRKQIIKFDKPKTFAVRADIDDLARHLFRLMQDDALRDKMGAKGRERAVAAFDYRKTSLDMARTIEKRLNL</sequence>
<dbReference type="Gene3D" id="3.40.50.2000">
    <property type="entry name" value="Glycogen Phosphorylase B"/>
    <property type="match status" value="1"/>
</dbReference>